<dbReference type="InterPro" id="IPR018060">
    <property type="entry name" value="HTH_AraC"/>
</dbReference>
<dbReference type="HOGENOM" id="CLU_066193_1_0_12"/>
<keyword evidence="3" id="KW-1185">Reference proteome</keyword>
<evidence type="ECO:0000313" key="3">
    <source>
        <dbReference type="Proteomes" id="UP000005737"/>
    </source>
</evidence>
<proteinExistence type="predicted"/>
<dbReference type="EMBL" id="JH597773">
    <property type="protein sequence ID" value="EHQ08141.1"/>
    <property type="molecule type" value="Genomic_DNA"/>
</dbReference>
<dbReference type="Proteomes" id="UP000005737">
    <property type="component" value="Unassembled WGS sequence"/>
</dbReference>
<evidence type="ECO:0000313" key="2">
    <source>
        <dbReference type="EMBL" id="EHQ08141.1"/>
    </source>
</evidence>
<feature type="domain" description="HTH araC/xylS-type" evidence="1">
    <location>
        <begin position="175"/>
        <end position="248"/>
    </location>
</feature>
<dbReference type="Pfam" id="PF12833">
    <property type="entry name" value="HTH_18"/>
    <property type="match status" value="1"/>
</dbReference>
<dbReference type="AlphaFoldDB" id="H2CIX4"/>
<dbReference type="SMART" id="SM00342">
    <property type="entry name" value="HTH_ARAC"/>
    <property type="match status" value="1"/>
</dbReference>
<gene>
    <name evidence="2" type="ORF">Lepil_3483</name>
</gene>
<name>H2CIX4_9LEPT</name>
<protein>
    <submittedName>
        <fullName evidence="2">Helix-turn-helix, AraC domain-containing protein</fullName>
    </submittedName>
</protein>
<dbReference type="Pfam" id="PF20240">
    <property type="entry name" value="DUF6597"/>
    <property type="match status" value="1"/>
</dbReference>
<reference evidence="2 3" key="1">
    <citation type="submission" date="2011-10" db="EMBL/GenBank/DDBJ databases">
        <title>The Improved High-Quality Draft genome of Leptonema illini DSM 21528.</title>
        <authorList>
            <consortium name="US DOE Joint Genome Institute (JGI-PGF)"/>
            <person name="Lucas S."/>
            <person name="Copeland A."/>
            <person name="Lapidus A."/>
            <person name="Glavina del Rio T."/>
            <person name="Dalin E."/>
            <person name="Tice H."/>
            <person name="Bruce D."/>
            <person name="Goodwin L."/>
            <person name="Pitluck S."/>
            <person name="Peters L."/>
            <person name="Mikhailova N."/>
            <person name="Held B."/>
            <person name="Kyrpides N."/>
            <person name="Mavromatis K."/>
            <person name="Ivanova N."/>
            <person name="Markowitz V."/>
            <person name="Cheng J.-F."/>
            <person name="Hugenholtz P."/>
            <person name="Woyke T."/>
            <person name="Wu D."/>
            <person name="Gronow S."/>
            <person name="Wellnitz S."/>
            <person name="Brambilla E.-M."/>
            <person name="Klenk H.-P."/>
            <person name="Eisen J.A."/>
        </authorList>
    </citation>
    <scope>NUCLEOTIDE SEQUENCE [LARGE SCALE GENOMIC DNA]</scope>
    <source>
        <strain evidence="2 3">DSM 21528</strain>
    </source>
</reference>
<dbReference type="Gene3D" id="1.10.10.60">
    <property type="entry name" value="Homeodomain-like"/>
    <property type="match status" value="1"/>
</dbReference>
<dbReference type="InterPro" id="IPR046532">
    <property type="entry name" value="DUF6597"/>
</dbReference>
<dbReference type="GO" id="GO:0003700">
    <property type="term" value="F:DNA-binding transcription factor activity"/>
    <property type="evidence" value="ECO:0007669"/>
    <property type="project" value="InterPro"/>
</dbReference>
<evidence type="ECO:0000259" key="1">
    <source>
        <dbReference type="SMART" id="SM00342"/>
    </source>
</evidence>
<sequence>MALRPPFDLKQLALGAVHRVVRPPSDLRPWVVCFWSMSARADSDQIVLIPDACVDFIFSRQEPGGGFLSVSPLEAQSIALGQRTYYGIRFLPGVFTALTRIPTKELASLFVQASDVEFPETEELQSTVAESRSEADVFQRMQEWVRLLLASRSPELNPKLAYALDKIYSGHRLIESDIGSLIGPRQLRRLFAEQTGLSPRSMIQIMRFQRALDEFVKTPDQTPSEYFDQAHWIKECKRFTGMTPGSLRRVLIPEMSDSYNEGDRLHATLTL</sequence>
<organism evidence="2 3">
    <name type="scientific">Leptonema illini DSM 21528</name>
    <dbReference type="NCBI Taxonomy" id="929563"/>
    <lineage>
        <taxon>Bacteria</taxon>
        <taxon>Pseudomonadati</taxon>
        <taxon>Spirochaetota</taxon>
        <taxon>Spirochaetia</taxon>
        <taxon>Leptospirales</taxon>
        <taxon>Leptospiraceae</taxon>
        <taxon>Leptonema</taxon>
    </lineage>
</organism>
<dbReference type="RefSeq" id="WP_002774556.1">
    <property type="nucleotide sequence ID" value="NZ_JH597773.1"/>
</dbReference>
<dbReference type="STRING" id="183.GCA_002009735_03033"/>
<dbReference type="GO" id="GO:0043565">
    <property type="term" value="F:sequence-specific DNA binding"/>
    <property type="evidence" value="ECO:0007669"/>
    <property type="project" value="InterPro"/>
</dbReference>
<accession>H2CIX4</accession>